<accession>D0WAX6</accession>
<dbReference type="AlphaFoldDB" id="D0WAX6"/>
<evidence type="ECO:0000313" key="1">
    <source>
        <dbReference type="EMBL" id="EEZ75249.1"/>
    </source>
</evidence>
<proteinExistence type="predicted"/>
<dbReference type="Proteomes" id="UP000003843">
    <property type="component" value="Unassembled WGS sequence"/>
</dbReference>
<evidence type="ECO:0000313" key="2">
    <source>
        <dbReference type="Proteomes" id="UP000003843"/>
    </source>
</evidence>
<name>D0WAX6_NEILA</name>
<comment type="caution">
    <text evidence="1">The sequence shown here is derived from an EMBL/GenBank/DDBJ whole genome shotgun (WGS) entry which is preliminary data.</text>
</comment>
<dbReference type="EMBL" id="ACEQ02000020">
    <property type="protein sequence ID" value="EEZ75249.1"/>
    <property type="molecule type" value="Genomic_DNA"/>
</dbReference>
<sequence length="219" mass="23406">MQELCRTADDGGEVAVFVKLKAGDDAEAVAQRIGQHTGAGGRADEREGRQVDFDGTGGGSFAYHNVEPVVFERGIEDFFDNGAEAVDFVDKQYVVRIKIGQKGGEVAGAFEDGAAGLAQIYAQFFGDDVRQCGFTQPRRAEEQDVVERFAALFGGLDEDGELLFGFMLPDVVVQCFGTEGAFEQFFLCGSGLGGNNALRLRGGQVVGLQHSVPFVGYAV</sequence>
<protein>
    <submittedName>
        <fullName evidence="1">Uncharacterized protein</fullName>
    </submittedName>
</protein>
<reference evidence="1 2" key="1">
    <citation type="submission" date="2009-10" db="EMBL/GenBank/DDBJ databases">
        <authorList>
            <person name="Weinstock G."/>
            <person name="Sodergren E."/>
            <person name="Clifton S."/>
            <person name="Fulton L."/>
            <person name="Fulton B."/>
            <person name="Courtney L."/>
            <person name="Fronick C."/>
            <person name="Harrison M."/>
            <person name="Strong C."/>
            <person name="Farmer C."/>
            <person name="Delahaunty K."/>
            <person name="Markovic C."/>
            <person name="Hall O."/>
            <person name="Minx P."/>
            <person name="Tomlinson C."/>
            <person name="Mitreva M."/>
            <person name="Nelson J."/>
            <person name="Hou S."/>
            <person name="Wollam A."/>
            <person name="Pepin K.H."/>
            <person name="Johnson M."/>
            <person name="Bhonagiri V."/>
            <person name="Nash W.E."/>
            <person name="Warren W."/>
            <person name="Chinwalla A."/>
            <person name="Mardis E.R."/>
            <person name="Wilson R.K."/>
        </authorList>
    </citation>
    <scope>NUCLEOTIDE SEQUENCE [LARGE SCALE GENOMIC DNA]</scope>
    <source>
        <strain evidence="1 2">ATCC 23970</strain>
    </source>
</reference>
<organism evidence="1 2">
    <name type="scientific">Neisseria lactamica ATCC 23970</name>
    <dbReference type="NCBI Taxonomy" id="546265"/>
    <lineage>
        <taxon>Bacteria</taxon>
        <taxon>Pseudomonadati</taxon>
        <taxon>Pseudomonadota</taxon>
        <taxon>Betaproteobacteria</taxon>
        <taxon>Neisseriales</taxon>
        <taxon>Neisseriaceae</taxon>
        <taxon>Neisseria</taxon>
    </lineage>
</organism>
<gene>
    <name evidence="1" type="ORF">NEILACOT_04699</name>
</gene>